<dbReference type="Proteomes" id="UP000541185">
    <property type="component" value="Unassembled WGS sequence"/>
</dbReference>
<protein>
    <submittedName>
        <fullName evidence="5">GntR family transcriptional regulator</fullName>
    </submittedName>
</protein>
<reference evidence="5 6" key="1">
    <citation type="submission" date="2020-04" db="EMBL/GenBank/DDBJ databases">
        <title>Ramlibacter sp. G-1-2-2 isolated from soil.</title>
        <authorList>
            <person name="Dahal R.H."/>
        </authorList>
    </citation>
    <scope>NUCLEOTIDE SEQUENCE [LARGE SCALE GENOMIC DNA]</scope>
    <source>
        <strain evidence="5 6">G-1-2-2</strain>
    </source>
</reference>
<dbReference type="SUPFAM" id="SSF46785">
    <property type="entry name" value="Winged helix' DNA-binding domain"/>
    <property type="match status" value="1"/>
</dbReference>
<dbReference type="PANTHER" id="PTHR44846">
    <property type="entry name" value="MANNOSYL-D-GLYCERATE TRANSPORT/METABOLISM SYSTEM REPRESSOR MNGR-RELATED"/>
    <property type="match status" value="1"/>
</dbReference>
<dbReference type="InterPro" id="IPR028978">
    <property type="entry name" value="Chorismate_lyase_/UTRA_dom_sf"/>
</dbReference>
<dbReference type="GO" id="GO:0045892">
    <property type="term" value="P:negative regulation of DNA-templated transcription"/>
    <property type="evidence" value="ECO:0007669"/>
    <property type="project" value="TreeGrafter"/>
</dbReference>
<dbReference type="Pfam" id="PF00392">
    <property type="entry name" value="GntR"/>
    <property type="match status" value="1"/>
</dbReference>
<comment type="caution">
    <text evidence="5">The sequence shown here is derived from an EMBL/GenBank/DDBJ whole genome shotgun (WGS) entry which is preliminary data.</text>
</comment>
<dbReference type="Gene3D" id="1.10.10.10">
    <property type="entry name" value="Winged helix-like DNA-binding domain superfamily/Winged helix DNA-binding domain"/>
    <property type="match status" value="1"/>
</dbReference>
<evidence type="ECO:0000256" key="1">
    <source>
        <dbReference type="ARBA" id="ARBA00023015"/>
    </source>
</evidence>
<dbReference type="PROSITE" id="PS50949">
    <property type="entry name" value="HTH_GNTR"/>
    <property type="match status" value="1"/>
</dbReference>
<evidence type="ECO:0000256" key="3">
    <source>
        <dbReference type="ARBA" id="ARBA00023163"/>
    </source>
</evidence>
<dbReference type="EMBL" id="JABBFX010000001">
    <property type="protein sequence ID" value="NML44826.1"/>
    <property type="molecule type" value="Genomic_DNA"/>
</dbReference>
<keyword evidence="6" id="KW-1185">Reference proteome</keyword>
<dbReference type="GO" id="GO:0003700">
    <property type="term" value="F:DNA-binding transcription factor activity"/>
    <property type="evidence" value="ECO:0007669"/>
    <property type="project" value="InterPro"/>
</dbReference>
<dbReference type="Pfam" id="PF07702">
    <property type="entry name" value="UTRA"/>
    <property type="match status" value="1"/>
</dbReference>
<dbReference type="GO" id="GO:0003677">
    <property type="term" value="F:DNA binding"/>
    <property type="evidence" value="ECO:0007669"/>
    <property type="project" value="UniProtKB-KW"/>
</dbReference>
<keyword evidence="1" id="KW-0805">Transcription regulation</keyword>
<accession>A0A848H1G1</accession>
<evidence type="ECO:0000259" key="4">
    <source>
        <dbReference type="PROSITE" id="PS50949"/>
    </source>
</evidence>
<dbReference type="PANTHER" id="PTHR44846:SF17">
    <property type="entry name" value="GNTR-FAMILY TRANSCRIPTIONAL REGULATOR"/>
    <property type="match status" value="1"/>
</dbReference>
<name>A0A848H1G1_9BURK</name>
<keyword evidence="3" id="KW-0804">Transcription</keyword>
<gene>
    <name evidence="5" type="ORF">HHL11_13800</name>
</gene>
<dbReference type="InterPro" id="IPR050679">
    <property type="entry name" value="Bact_HTH_transcr_reg"/>
</dbReference>
<dbReference type="SUPFAM" id="SSF64288">
    <property type="entry name" value="Chorismate lyase-like"/>
    <property type="match status" value="1"/>
</dbReference>
<evidence type="ECO:0000313" key="5">
    <source>
        <dbReference type="EMBL" id="NML44826.1"/>
    </source>
</evidence>
<feature type="domain" description="HTH gntR-type" evidence="4">
    <location>
        <begin position="10"/>
        <end position="78"/>
    </location>
</feature>
<proteinExistence type="predicted"/>
<dbReference type="SMART" id="SM00345">
    <property type="entry name" value="HTH_GNTR"/>
    <property type="match status" value="1"/>
</dbReference>
<dbReference type="SMART" id="SM00866">
    <property type="entry name" value="UTRA"/>
    <property type="match status" value="1"/>
</dbReference>
<evidence type="ECO:0000256" key="2">
    <source>
        <dbReference type="ARBA" id="ARBA00023125"/>
    </source>
</evidence>
<dbReference type="RefSeq" id="WP_169418927.1">
    <property type="nucleotide sequence ID" value="NZ_JABBFX010000001.1"/>
</dbReference>
<dbReference type="InterPro" id="IPR036390">
    <property type="entry name" value="WH_DNA-bd_sf"/>
</dbReference>
<keyword evidence="2" id="KW-0238">DNA-binding</keyword>
<evidence type="ECO:0000313" key="6">
    <source>
        <dbReference type="Proteomes" id="UP000541185"/>
    </source>
</evidence>
<dbReference type="Gene3D" id="3.40.1410.10">
    <property type="entry name" value="Chorismate lyase-like"/>
    <property type="match status" value="1"/>
</dbReference>
<dbReference type="CDD" id="cd07377">
    <property type="entry name" value="WHTH_GntR"/>
    <property type="match status" value="1"/>
</dbReference>
<dbReference type="InterPro" id="IPR036388">
    <property type="entry name" value="WH-like_DNA-bd_sf"/>
</dbReference>
<dbReference type="AlphaFoldDB" id="A0A848H1G1"/>
<dbReference type="InterPro" id="IPR011663">
    <property type="entry name" value="UTRA"/>
</dbReference>
<organism evidence="5 6">
    <name type="scientific">Ramlibacter agri</name>
    <dbReference type="NCBI Taxonomy" id="2728837"/>
    <lineage>
        <taxon>Bacteria</taxon>
        <taxon>Pseudomonadati</taxon>
        <taxon>Pseudomonadota</taxon>
        <taxon>Betaproteobacteria</taxon>
        <taxon>Burkholderiales</taxon>
        <taxon>Comamonadaceae</taxon>
        <taxon>Ramlibacter</taxon>
    </lineage>
</organism>
<dbReference type="InterPro" id="IPR000524">
    <property type="entry name" value="Tscrpt_reg_HTH_GntR"/>
</dbReference>
<dbReference type="PRINTS" id="PR00035">
    <property type="entry name" value="HTHGNTR"/>
</dbReference>
<sequence>MPAHAISKSVPRYITVAQTLMQEIEQGKFPVGGMLPTEIEICERFAISRYTAREAVRQLTDLGLVTRRAGVGTTIQAKSVNARYTASISDPSDLFAFTKQTRVQLLGEDQVEIKGEWLKVLPDAAGQSWPRFTSLRYPAGPGGKEPIAYTETLVQPSYAAIRDRIHRPGQTVYQLIEELRGEKVHALQQEITCVSLPKKIAELLHAKPGAPALRVLRYYLGADESLLSVAINTHPQDRFKLTTRWQLNWNAE</sequence>